<dbReference type="RefSeq" id="WP_198505173.1">
    <property type="nucleotide sequence ID" value="NZ_CP015588.1"/>
</dbReference>
<dbReference type="PROSITE" id="PS51819">
    <property type="entry name" value="VOC"/>
    <property type="match status" value="2"/>
</dbReference>
<evidence type="ECO:0000259" key="2">
    <source>
        <dbReference type="PROSITE" id="PS51819"/>
    </source>
</evidence>
<dbReference type="PANTHER" id="PTHR33993:SF10">
    <property type="entry name" value="CONSERVED PROTEIN"/>
    <property type="match status" value="1"/>
</dbReference>
<dbReference type="EMBL" id="CP065959">
    <property type="protein sequence ID" value="QQC94019.1"/>
    <property type="molecule type" value="Genomic_DNA"/>
</dbReference>
<dbReference type="Gene3D" id="3.10.180.10">
    <property type="entry name" value="2,3-Dihydroxybiphenyl 1,2-Dioxygenase, domain 1"/>
    <property type="match status" value="2"/>
</dbReference>
<dbReference type="InterPro" id="IPR004360">
    <property type="entry name" value="Glyas_Fos-R_dOase_dom"/>
</dbReference>
<sequence length="270" mass="28599">MTEARASAGRRDGAGAGPSTPGTPCWVSLMAHGLEATQEFYGALFGWEFRPGPEQLGPYVRALLDGHEVAGIGQLPPGRQLPIAWTPYLATDDADATAEAVRHCGGTVGVGPITAGRAGRMAVALDPTGAVFGLWQAARHLGSAVVGEPGAPAWYELVTRETSGVFPFYRNVFGFTEEAVVSADFDYLRLCVDGRPVASMHGVGDALPRDTGPHWMTYFEVADADEAADRVVELGGHVVRPAWDDAYGRMVTVADPEGAVFTVVRSDREG</sequence>
<dbReference type="SUPFAM" id="SSF54593">
    <property type="entry name" value="Glyoxalase/Bleomycin resistance protein/Dihydroxybiphenyl dioxygenase"/>
    <property type="match status" value="2"/>
</dbReference>
<evidence type="ECO:0000313" key="4">
    <source>
        <dbReference type="Proteomes" id="UP000596130"/>
    </source>
</evidence>
<reference evidence="3 4" key="1">
    <citation type="submission" date="2020-12" db="EMBL/GenBank/DDBJ databases">
        <title>Identification and biosynthesis of polyene macrolides produced by Streptomyces alfalfae Men-myco-93-63.</title>
        <authorList>
            <person name="Liu D."/>
            <person name="Li Y."/>
            <person name="Liu L."/>
            <person name="Han X."/>
            <person name="Shen F."/>
        </authorList>
    </citation>
    <scope>NUCLEOTIDE SEQUENCE [LARGE SCALE GENOMIC DNA]</scope>
    <source>
        <strain evidence="3 4">Men-myco-93-63</strain>
    </source>
</reference>
<dbReference type="InterPro" id="IPR029068">
    <property type="entry name" value="Glyas_Bleomycin-R_OHBP_Dase"/>
</dbReference>
<dbReference type="PANTHER" id="PTHR33993">
    <property type="entry name" value="GLYOXALASE-RELATED"/>
    <property type="match status" value="1"/>
</dbReference>
<evidence type="ECO:0000313" key="3">
    <source>
        <dbReference type="EMBL" id="QQC94019.1"/>
    </source>
</evidence>
<gene>
    <name evidence="3" type="ORF">I8755_27920</name>
</gene>
<accession>A0A7T4PPZ1</accession>
<name>A0A7T4PPZ1_9ACTN</name>
<feature type="domain" description="VOC" evidence="2">
    <location>
        <begin position="151"/>
        <end position="266"/>
    </location>
</feature>
<feature type="domain" description="VOC" evidence="2">
    <location>
        <begin position="23"/>
        <end position="137"/>
    </location>
</feature>
<dbReference type="InterPro" id="IPR052164">
    <property type="entry name" value="Anthracycline_SecMetBiosynth"/>
</dbReference>
<dbReference type="AlphaFoldDB" id="A0A7T4PPZ1"/>
<dbReference type="CDD" id="cd07247">
    <property type="entry name" value="SgaA_N_like"/>
    <property type="match status" value="2"/>
</dbReference>
<dbReference type="Pfam" id="PF00903">
    <property type="entry name" value="Glyoxalase"/>
    <property type="match status" value="1"/>
</dbReference>
<dbReference type="InterPro" id="IPR037523">
    <property type="entry name" value="VOC_core"/>
</dbReference>
<proteinExistence type="predicted"/>
<feature type="region of interest" description="Disordered" evidence="1">
    <location>
        <begin position="1"/>
        <end position="20"/>
    </location>
</feature>
<protein>
    <submittedName>
        <fullName evidence="3">VOC family protein</fullName>
    </submittedName>
</protein>
<organism evidence="3 4">
    <name type="scientific">Streptomyces alfalfae</name>
    <dbReference type="NCBI Taxonomy" id="1642299"/>
    <lineage>
        <taxon>Bacteria</taxon>
        <taxon>Bacillati</taxon>
        <taxon>Actinomycetota</taxon>
        <taxon>Actinomycetes</taxon>
        <taxon>Kitasatosporales</taxon>
        <taxon>Streptomycetaceae</taxon>
        <taxon>Streptomyces</taxon>
    </lineage>
</organism>
<evidence type="ECO:0000256" key="1">
    <source>
        <dbReference type="SAM" id="MobiDB-lite"/>
    </source>
</evidence>
<dbReference type="Proteomes" id="UP000596130">
    <property type="component" value="Chromosome"/>
</dbReference>